<keyword evidence="7" id="KW-0325">Glycoprotein</keyword>
<evidence type="ECO:0000256" key="5">
    <source>
        <dbReference type="ARBA" id="ARBA00022989"/>
    </source>
</evidence>
<feature type="region of interest" description="Disordered" evidence="12">
    <location>
        <begin position="422"/>
        <end position="443"/>
    </location>
</feature>
<evidence type="ECO:0000313" key="15">
    <source>
        <dbReference type="Proteomes" id="UP000079169"/>
    </source>
</evidence>
<dbReference type="Gene3D" id="2.60.120.260">
    <property type="entry name" value="Galactose-binding domain-like"/>
    <property type="match status" value="1"/>
</dbReference>
<keyword evidence="3 13" id="KW-0732">Signal</keyword>
<feature type="compositionally biased region" description="Polar residues" evidence="12">
    <location>
        <begin position="992"/>
        <end position="1010"/>
    </location>
</feature>
<protein>
    <submittedName>
        <fullName evidence="16">SUN domain-containing ossification factor</fullName>
    </submittedName>
</protein>
<dbReference type="GeneID" id="103512976"/>
<evidence type="ECO:0000256" key="12">
    <source>
        <dbReference type="SAM" id="MobiDB-lite"/>
    </source>
</evidence>
<feature type="region of interest" description="Disordered" evidence="12">
    <location>
        <begin position="948"/>
        <end position="1029"/>
    </location>
</feature>
<evidence type="ECO:0000256" key="1">
    <source>
        <dbReference type="ARBA" id="ARBA00004389"/>
    </source>
</evidence>
<dbReference type="Proteomes" id="UP000079169">
    <property type="component" value="Unplaced"/>
</dbReference>
<keyword evidence="5" id="KW-1133">Transmembrane helix</keyword>
<reference evidence="16" key="1">
    <citation type="submission" date="2025-08" db="UniProtKB">
        <authorList>
            <consortium name="RefSeq"/>
        </authorList>
    </citation>
    <scope>IDENTIFICATION</scope>
</reference>
<dbReference type="GO" id="GO:0005789">
    <property type="term" value="C:endoplasmic reticulum membrane"/>
    <property type="evidence" value="ECO:0007669"/>
    <property type="project" value="UniProtKB-SubCell"/>
</dbReference>
<sequence length="1169" mass="127959">MKCNIELLVLCFLVNCNKSYPEQLEQEEVIGANGTNASFSLNYLNSDFKTKKLEQPIVISEDVLQTAETPVPSIPHSLITNGVLSSDGLSETGQVPVVVTLLDSGSGDLTQSASHVLQHDLELIKNKTRSLPKLTVPPHNDSATLLSEPGDNVLSTALPVASQPVPPPGGENSTAGAGQRANESTVQTPSSEDIPSFREWTQKQLAEAEKKKGENLTVLAPVISNVKIRSKNYASPDCGAKIVGSNAEAKSPNSVLSPSRDEYILSPCTSKIWFAVELCESIQAKKIELANFELFSSSPREFTVSVADRWPTKDWTIVGQLTAKDERTIQSFPLTHSLFAKYVKLEFHSHYGSEHFCPVSLLRVFGTSELDVLDSDAHDMNDIEVDDEVDETEGGDAANNIFGSARDAVISIVKKAAEVLTPQQAKNQSDPTSPHTSDTVAPSGNNLNLVSASPCSSPAHIIVCDNCTDDMFHAVYNVLACHRKYIETLFASSFIARVLRTSPMCASYGLDVLSAVSGIKPNGVRRTCQVEFDEEVRLVISFLGAHQVAALCNHLAIVENKVVLNITQAEPVLPSPSDLKPITPGLHTSPSSANLDSLTEDNLHTEPLSTPASPQFCTIESSLIAFPRTSGQVHEATTLANLASRMLTTPERELYRNSADIVSQIRPTKTLDLDGPGFEQRPVGYKVEGTSTTMMGETREGAVHQEREEGVINSAGDPKPPAILDDPPHPEKDSSSLPSFDLPSSPPPPPSGEEDKDREREGSVGKEREGGVESLETLFSELEAVGDTTQQPTSAQQSPPPQQLKESVLMRLANRIKSLERNMSLSGQYLDELSRRYKRQIEELSRALAEALAERKRGEVREAKLSYELSVLAQQLASLTVSVDTILTERESWLYKMSTIGQHTVIILVELLIFVAVLFVCRVLPEVELSQRKISLAWRRGKLEPSVAQPVRRKSDSILHHNGDAGEPRKRRPSEEAMKSSGSTHCDLVIPPSTTSVEIPSSHHSISTTLLRPLTKSEKRRKRRKKEVKLKISSSFNTLSNTRDSYSSLYEEVPRQLKRTSSSDHIRWCDQVNENLTVRNSFEPLSSPLQSPENSPPHHEGIFSTAMSARSKRSIVPAMAPPKLSDTDTSVVSFTTSHQGDSRSYSNSSSTTGTPKKSSGFKKYVKKFF</sequence>
<feature type="compositionally biased region" description="Basic residues" evidence="12">
    <location>
        <begin position="1159"/>
        <end position="1169"/>
    </location>
</feature>
<dbReference type="PROSITE" id="PS51469">
    <property type="entry name" value="SUN"/>
    <property type="match status" value="1"/>
</dbReference>
<keyword evidence="2" id="KW-0812">Transmembrane</keyword>
<feature type="signal peptide" evidence="13">
    <location>
        <begin position="1"/>
        <end position="19"/>
    </location>
</feature>
<comment type="subunit">
    <text evidence="10">Interacts with EMP65.</text>
</comment>
<evidence type="ECO:0000256" key="2">
    <source>
        <dbReference type="ARBA" id="ARBA00022692"/>
    </source>
</evidence>
<evidence type="ECO:0000256" key="3">
    <source>
        <dbReference type="ARBA" id="ARBA00022729"/>
    </source>
</evidence>
<dbReference type="AlphaFoldDB" id="A0A3Q0J5U8"/>
<dbReference type="InterPro" id="IPR045120">
    <property type="entry name" value="Suco/Slp1-like"/>
</dbReference>
<feature type="domain" description="SUN" evidence="14">
    <location>
        <begin position="209"/>
        <end position="369"/>
    </location>
</feature>
<feature type="coiled-coil region" evidence="11">
    <location>
        <begin position="830"/>
        <end position="861"/>
    </location>
</feature>
<comment type="similarity">
    <text evidence="9">Belongs to the SLP1 family.</text>
</comment>
<dbReference type="GO" id="GO:0034975">
    <property type="term" value="P:protein folding in endoplasmic reticulum"/>
    <property type="evidence" value="ECO:0007669"/>
    <property type="project" value="TreeGrafter"/>
</dbReference>
<evidence type="ECO:0000256" key="11">
    <source>
        <dbReference type="SAM" id="Coils"/>
    </source>
</evidence>
<proteinExistence type="inferred from homology"/>
<name>A0A3Q0J5U8_DIACI</name>
<keyword evidence="6" id="KW-0472">Membrane</keyword>
<feature type="region of interest" description="Disordered" evidence="12">
    <location>
        <begin position="577"/>
        <end position="612"/>
    </location>
</feature>
<feature type="compositionally biased region" description="Basic residues" evidence="12">
    <location>
        <begin position="1018"/>
        <end position="1028"/>
    </location>
</feature>
<gene>
    <name evidence="16" type="primary">LOC103512976</name>
</gene>
<evidence type="ECO:0000256" key="9">
    <source>
        <dbReference type="ARBA" id="ARBA00061226"/>
    </source>
</evidence>
<keyword evidence="11" id="KW-0175">Coiled coil</keyword>
<feature type="chain" id="PRO_5018134047" evidence="13">
    <location>
        <begin position="20"/>
        <end position="1169"/>
    </location>
</feature>
<feature type="compositionally biased region" description="Polar residues" evidence="12">
    <location>
        <begin position="171"/>
        <end position="193"/>
    </location>
</feature>
<keyword evidence="15" id="KW-1185">Reference proteome</keyword>
<dbReference type="Pfam" id="PF07738">
    <property type="entry name" value="Sad1_UNC"/>
    <property type="match status" value="1"/>
</dbReference>
<feature type="region of interest" description="Disordered" evidence="12">
    <location>
        <begin position="1118"/>
        <end position="1169"/>
    </location>
</feature>
<dbReference type="PANTHER" id="PTHR12953:SF0">
    <property type="entry name" value="SUN DOMAIN-CONTAINING OSSIFICATION FACTOR"/>
    <property type="match status" value="1"/>
</dbReference>
<feature type="region of interest" description="Disordered" evidence="12">
    <location>
        <begin position="672"/>
        <end position="773"/>
    </location>
</feature>
<dbReference type="RefSeq" id="XP_026682095.1">
    <property type="nucleotide sequence ID" value="XM_026826294.1"/>
</dbReference>
<evidence type="ECO:0000256" key="13">
    <source>
        <dbReference type="SAM" id="SignalP"/>
    </source>
</evidence>
<dbReference type="PANTHER" id="PTHR12953">
    <property type="entry name" value="MEMBRANE PROTEIN CH1 RELATED"/>
    <property type="match status" value="1"/>
</dbReference>
<evidence type="ECO:0000256" key="6">
    <source>
        <dbReference type="ARBA" id="ARBA00023136"/>
    </source>
</evidence>
<dbReference type="PaxDb" id="121845-A0A3Q0J5U8"/>
<feature type="compositionally biased region" description="Polar residues" evidence="12">
    <location>
        <begin position="586"/>
        <end position="597"/>
    </location>
</feature>
<evidence type="ECO:0000256" key="7">
    <source>
        <dbReference type="ARBA" id="ARBA00023180"/>
    </source>
</evidence>
<accession>A0A3Q0J5U8</accession>
<keyword evidence="4" id="KW-0256">Endoplasmic reticulum</keyword>
<dbReference type="InterPro" id="IPR012919">
    <property type="entry name" value="SUN_dom"/>
</dbReference>
<evidence type="ECO:0000259" key="14">
    <source>
        <dbReference type="PROSITE" id="PS51469"/>
    </source>
</evidence>
<evidence type="ECO:0000256" key="8">
    <source>
        <dbReference type="ARBA" id="ARBA00046288"/>
    </source>
</evidence>
<feature type="region of interest" description="Disordered" evidence="12">
    <location>
        <begin position="158"/>
        <end position="196"/>
    </location>
</feature>
<dbReference type="FunFam" id="2.60.120.260:FF:000099">
    <property type="entry name" value="Uncharacterized protein, isoform C"/>
    <property type="match status" value="1"/>
</dbReference>
<feature type="compositionally biased region" description="Polar residues" evidence="12">
    <location>
        <begin position="1082"/>
        <end position="1093"/>
    </location>
</feature>
<dbReference type="STRING" id="121845.A0A3Q0J5U8"/>
<feature type="compositionally biased region" description="Basic and acidic residues" evidence="12">
    <location>
        <begin position="753"/>
        <end position="771"/>
    </location>
</feature>
<feature type="compositionally biased region" description="Low complexity" evidence="12">
    <location>
        <begin position="1127"/>
        <end position="1158"/>
    </location>
</feature>
<feature type="compositionally biased region" description="Basic and acidic residues" evidence="12">
    <location>
        <begin position="697"/>
        <end position="710"/>
    </location>
</feature>
<evidence type="ECO:0000256" key="4">
    <source>
        <dbReference type="ARBA" id="ARBA00022824"/>
    </source>
</evidence>
<evidence type="ECO:0000313" key="16">
    <source>
        <dbReference type="RefSeq" id="XP_026682095.1"/>
    </source>
</evidence>
<dbReference type="KEGG" id="dci:103512976"/>
<evidence type="ECO:0000256" key="10">
    <source>
        <dbReference type="ARBA" id="ARBA00064635"/>
    </source>
</evidence>
<feature type="region of interest" description="Disordered" evidence="12">
    <location>
        <begin position="132"/>
        <end position="151"/>
    </location>
</feature>
<feature type="compositionally biased region" description="Basic and acidic residues" evidence="12">
    <location>
        <begin position="953"/>
        <end position="978"/>
    </location>
</feature>
<comment type="subcellular location">
    <subcellularLocation>
        <location evidence="8">Endomembrane system</location>
        <topology evidence="8">Single-pass type I membrane protein</topology>
    </subcellularLocation>
    <subcellularLocation>
        <location evidence="1">Endoplasmic reticulum membrane</location>
        <topology evidence="1">Single-pass membrane protein</topology>
    </subcellularLocation>
</comment>
<organism evidence="15 16">
    <name type="scientific">Diaphorina citri</name>
    <name type="common">Asian citrus psyllid</name>
    <dbReference type="NCBI Taxonomy" id="121845"/>
    <lineage>
        <taxon>Eukaryota</taxon>
        <taxon>Metazoa</taxon>
        <taxon>Ecdysozoa</taxon>
        <taxon>Arthropoda</taxon>
        <taxon>Hexapoda</taxon>
        <taxon>Insecta</taxon>
        <taxon>Pterygota</taxon>
        <taxon>Neoptera</taxon>
        <taxon>Paraneoptera</taxon>
        <taxon>Hemiptera</taxon>
        <taxon>Sternorrhyncha</taxon>
        <taxon>Psylloidea</taxon>
        <taxon>Psyllidae</taxon>
        <taxon>Diaphorininae</taxon>
        <taxon>Diaphorina</taxon>
    </lineage>
</organism>
<feature type="region of interest" description="Disordered" evidence="12">
    <location>
        <begin position="1082"/>
        <end position="1102"/>
    </location>
</feature>